<dbReference type="EMBL" id="LAZR01024692">
    <property type="protein sequence ID" value="KKL74326.1"/>
    <property type="molecule type" value="Genomic_DNA"/>
</dbReference>
<proteinExistence type="predicted"/>
<sequence length="82" mass="9673">MKIDLEKLAKEVVGKMKTAGARDHSLYVNTLLKIQQQLESQSEGKWWQELRDLKETFEGIEEFKLDKSVFEKAEKKKLFLMI</sequence>
<gene>
    <name evidence="1" type="ORF">LCGC14_2066000</name>
</gene>
<evidence type="ECO:0000313" key="1">
    <source>
        <dbReference type="EMBL" id="KKL74326.1"/>
    </source>
</evidence>
<accession>A0A0F9F778</accession>
<name>A0A0F9F778_9ZZZZ</name>
<protein>
    <submittedName>
        <fullName evidence="1">Uncharacterized protein</fullName>
    </submittedName>
</protein>
<reference evidence="1" key="1">
    <citation type="journal article" date="2015" name="Nature">
        <title>Complex archaea that bridge the gap between prokaryotes and eukaryotes.</title>
        <authorList>
            <person name="Spang A."/>
            <person name="Saw J.H."/>
            <person name="Jorgensen S.L."/>
            <person name="Zaremba-Niedzwiedzka K."/>
            <person name="Martijn J."/>
            <person name="Lind A.E."/>
            <person name="van Eijk R."/>
            <person name="Schleper C."/>
            <person name="Guy L."/>
            <person name="Ettema T.J."/>
        </authorList>
    </citation>
    <scope>NUCLEOTIDE SEQUENCE</scope>
</reference>
<comment type="caution">
    <text evidence="1">The sequence shown here is derived from an EMBL/GenBank/DDBJ whole genome shotgun (WGS) entry which is preliminary data.</text>
</comment>
<organism evidence="1">
    <name type="scientific">marine sediment metagenome</name>
    <dbReference type="NCBI Taxonomy" id="412755"/>
    <lineage>
        <taxon>unclassified sequences</taxon>
        <taxon>metagenomes</taxon>
        <taxon>ecological metagenomes</taxon>
    </lineage>
</organism>
<dbReference type="AlphaFoldDB" id="A0A0F9F778"/>